<dbReference type="Proteomes" id="UP000632138">
    <property type="component" value="Unassembled WGS sequence"/>
</dbReference>
<evidence type="ECO:0000256" key="1">
    <source>
        <dbReference type="SAM" id="Phobius"/>
    </source>
</evidence>
<evidence type="ECO:0000313" key="3">
    <source>
        <dbReference type="Proteomes" id="UP000632138"/>
    </source>
</evidence>
<feature type="transmembrane region" description="Helical" evidence="1">
    <location>
        <begin position="23"/>
        <end position="51"/>
    </location>
</feature>
<keyword evidence="1" id="KW-0812">Transmembrane</keyword>
<reference evidence="2 3" key="1">
    <citation type="submission" date="2021-01" db="EMBL/GenBank/DDBJ databases">
        <title>Actinoplanes sp. nov. LDG1-06 isolated from lichen.</title>
        <authorList>
            <person name="Saeng-In P."/>
            <person name="Phongsopitanun W."/>
            <person name="Kanchanasin P."/>
            <person name="Yuki M."/>
            <person name="Kudo T."/>
            <person name="Ohkuma M."/>
            <person name="Tanasupawat S."/>
        </authorList>
    </citation>
    <scope>NUCLEOTIDE SEQUENCE [LARGE SCALE GENOMIC DNA]</scope>
    <source>
        <strain evidence="2 3">LDG1-06</strain>
    </source>
</reference>
<comment type="caution">
    <text evidence="2">The sequence shown here is derived from an EMBL/GenBank/DDBJ whole genome shotgun (WGS) entry which is preliminary data.</text>
</comment>
<dbReference type="EMBL" id="JAENHP010000003">
    <property type="protein sequence ID" value="MBM2616474.1"/>
    <property type="molecule type" value="Genomic_DNA"/>
</dbReference>
<dbReference type="RefSeq" id="WP_203376363.1">
    <property type="nucleotide sequence ID" value="NZ_JAENHP010000003.1"/>
</dbReference>
<keyword evidence="1" id="KW-0472">Membrane</keyword>
<accession>A0ABS2AB17</accession>
<protein>
    <recommendedName>
        <fullName evidence="4">DUF4878 domain-containing protein</fullName>
    </recommendedName>
</protein>
<keyword evidence="3" id="KW-1185">Reference proteome</keyword>
<name>A0ABS2AB17_9ACTN</name>
<organism evidence="2 3">
    <name type="scientific">Paractinoplanes ovalisporus</name>
    <dbReference type="NCBI Taxonomy" id="2810368"/>
    <lineage>
        <taxon>Bacteria</taxon>
        <taxon>Bacillati</taxon>
        <taxon>Actinomycetota</taxon>
        <taxon>Actinomycetes</taxon>
        <taxon>Micromonosporales</taxon>
        <taxon>Micromonosporaceae</taxon>
        <taxon>Paractinoplanes</taxon>
    </lineage>
</organism>
<keyword evidence="1" id="KW-1133">Transmembrane helix</keyword>
<proteinExistence type="predicted"/>
<evidence type="ECO:0000313" key="2">
    <source>
        <dbReference type="EMBL" id="MBM2616474.1"/>
    </source>
</evidence>
<evidence type="ECO:0008006" key="4">
    <source>
        <dbReference type="Google" id="ProtNLM"/>
    </source>
</evidence>
<gene>
    <name evidence="2" type="ORF">JIG36_12995</name>
</gene>
<sequence>MSPLPTHGMSPVPLPPPYRRSPASVAAVVGILAVLAVCAVPVFGFLVYWFAGPDLDEPKNAAAAYLQQIEARADRNAYGMLCSDLRAETTPAEFTAMLDAAPRPARHSVGRAVFLNEPGTSAGITVLLTNPTGASRALDLYLTSDKSGWHICGDTLI</sequence>